<name>A0ABV8S608_9BACL</name>
<sequence>MRKEGGERLRRGERYILLVLWIATTGFIGLMIAASWPDYWRYVASETAPLAWLESVLLLLTAFVAGLMAFTENASGGSRKAGLSWAVMAAAFVWLSLDERFALHERLRDRFLKPTGFRLLPWMEAGDWIIPLYAVCGLAAVWSIWRLLGRNRTARYFFAAALLLAFCAVAMDTINIRELDKDTERLLQSVEEVLETIAMASFLSAFLCVWTRKIGGLIHQAQGLGKAEFTRGPDVL</sequence>
<feature type="transmembrane region" description="Helical" evidence="1">
    <location>
        <begin position="48"/>
        <end position="69"/>
    </location>
</feature>
<accession>A0ABV8S608</accession>
<evidence type="ECO:0000313" key="3">
    <source>
        <dbReference type="Proteomes" id="UP001595755"/>
    </source>
</evidence>
<evidence type="ECO:0000256" key="1">
    <source>
        <dbReference type="SAM" id="Phobius"/>
    </source>
</evidence>
<feature type="transmembrane region" description="Helical" evidence="1">
    <location>
        <begin position="81"/>
        <end position="97"/>
    </location>
</feature>
<dbReference type="RefSeq" id="WP_204606052.1">
    <property type="nucleotide sequence ID" value="NZ_JBHSED010000006.1"/>
</dbReference>
<feature type="transmembrane region" description="Helical" evidence="1">
    <location>
        <begin position="15"/>
        <end position="36"/>
    </location>
</feature>
<evidence type="ECO:0000313" key="2">
    <source>
        <dbReference type="EMBL" id="MFC4303004.1"/>
    </source>
</evidence>
<keyword evidence="1" id="KW-0812">Transmembrane</keyword>
<feature type="transmembrane region" description="Helical" evidence="1">
    <location>
        <begin position="128"/>
        <end position="149"/>
    </location>
</feature>
<gene>
    <name evidence="2" type="ORF">ACFO1S_06040</name>
</gene>
<proteinExistence type="predicted"/>
<reference evidence="3" key="1">
    <citation type="journal article" date="2019" name="Int. J. Syst. Evol. Microbiol.">
        <title>The Global Catalogue of Microorganisms (GCM) 10K type strain sequencing project: providing services to taxonomists for standard genome sequencing and annotation.</title>
        <authorList>
            <consortium name="The Broad Institute Genomics Platform"/>
            <consortium name="The Broad Institute Genome Sequencing Center for Infectious Disease"/>
            <person name="Wu L."/>
            <person name="Ma J."/>
        </authorList>
    </citation>
    <scope>NUCLEOTIDE SEQUENCE [LARGE SCALE GENOMIC DNA]</scope>
    <source>
        <strain evidence="3">CGMCC 4.1641</strain>
    </source>
</reference>
<keyword evidence="3" id="KW-1185">Reference proteome</keyword>
<dbReference type="Proteomes" id="UP001595755">
    <property type="component" value="Unassembled WGS sequence"/>
</dbReference>
<feature type="transmembrane region" description="Helical" evidence="1">
    <location>
        <begin position="194"/>
        <end position="211"/>
    </location>
</feature>
<keyword evidence="1" id="KW-1133">Transmembrane helix</keyword>
<organism evidence="2 3">
    <name type="scientific">Cohnella boryungensis</name>
    <dbReference type="NCBI Taxonomy" id="768479"/>
    <lineage>
        <taxon>Bacteria</taxon>
        <taxon>Bacillati</taxon>
        <taxon>Bacillota</taxon>
        <taxon>Bacilli</taxon>
        <taxon>Bacillales</taxon>
        <taxon>Paenibacillaceae</taxon>
        <taxon>Cohnella</taxon>
    </lineage>
</organism>
<keyword evidence="1" id="KW-0472">Membrane</keyword>
<comment type="caution">
    <text evidence="2">The sequence shown here is derived from an EMBL/GenBank/DDBJ whole genome shotgun (WGS) entry which is preliminary data.</text>
</comment>
<dbReference type="EMBL" id="JBHSED010000006">
    <property type="protein sequence ID" value="MFC4303004.1"/>
    <property type="molecule type" value="Genomic_DNA"/>
</dbReference>
<feature type="transmembrane region" description="Helical" evidence="1">
    <location>
        <begin position="156"/>
        <end position="174"/>
    </location>
</feature>
<protein>
    <submittedName>
        <fullName evidence="2">Uncharacterized protein</fullName>
    </submittedName>
</protein>